<dbReference type="SUPFAM" id="SSF54117">
    <property type="entry name" value="Interleukin 8-like chemokines"/>
    <property type="match status" value="1"/>
</dbReference>
<dbReference type="PANTHER" id="PTHR12015">
    <property type="entry name" value="SMALL INDUCIBLE CYTOKINE A"/>
    <property type="match status" value="1"/>
</dbReference>
<evidence type="ECO:0000313" key="7">
    <source>
        <dbReference type="Ensembl" id="ENSSLUP00000046572.1"/>
    </source>
</evidence>
<dbReference type="SMART" id="SM00199">
    <property type="entry name" value="SCY"/>
    <property type="match status" value="1"/>
</dbReference>
<evidence type="ECO:0000256" key="4">
    <source>
        <dbReference type="ARBA" id="ARBA00022729"/>
    </source>
</evidence>
<evidence type="ECO:0000256" key="3">
    <source>
        <dbReference type="ARBA" id="ARBA00022525"/>
    </source>
</evidence>
<keyword evidence="8" id="KW-1185">Reference proteome</keyword>
<organism evidence="7 8">
    <name type="scientific">Sander lucioperca</name>
    <name type="common">Pike-perch</name>
    <name type="synonym">Perca lucioperca</name>
    <dbReference type="NCBI Taxonomy" id="283035"/>
    <lineage>
        <taxon>Eukaryota</taxon>
        <taxon>Metazoa</taxon>
        <taxon>Chordata</taxon>
        <taxon>Craniata</taxon>
        <taxon>Vertebrata</taxon>
        <taxon>Euteleostomi</taxon>
        <taxon>Actinopterygii</taxon>
        <taxon>Neopterygii</taxon>
        <taxon>Teleostei</taxon>
        <taxon>Neoteleostei</taxon>
        <taxon>Acanthomorphata</taxon>
        <taxon>Eupercaria</taxon>
        <taxon>Perciformes</taxon>
        <taxon>Percoidei</taxon>
        <taxon>Percidae</taxon>
        <taxon>Luciopercinae</taxon>
        <taxon>Sander</taxon>
    </lineage>
</organism>
<dbReference type="InterPro" id="IPR039809">
    <property type="entry name" value="Chemokine_b/g/d"/>
</dbReference>
<proteinExistence type="predicted"/>
<dbReference type="GeneTree" id="ENSGT00940000174695"/>
<dbReference type="Gene3D" id="2.40.50.40">
    <property type="match status" value="1"/>
</dbReference>
<reference evidence="7" key="2">
    <citation type="submission" date="2025-09" db="UniProtKB">
        <authorList>
            <consortium name="Ensembl"/>
        </authorList>
    </citation>
    <scope>IDENTIFICATION</scope>
</reference>
<comment type="subcellular location">
    <subcellularLocation>
        <location evidence="1">Secreted</location>
    </subcellularLocation>
</comment>
<evidence type="ECO:0000313" key="8">
    <source>
        <dbReference type="Proteomes" id="UP000694568"/>
    </source>
</evidence>
<dbReference type="CDD" id="cd00272">
    <property type="entry name" value="Chemokine_CC"/>
    <property type="match status" value="1"/>
</dbReference>
<keyword evidence="4 5" id="KW-0732">Signal</keyword>
<feature type="chain" id="PRO_5034557239" description="Chemokine interleukin-8-like domain-containing protein" evidence="5">
    <location>
        <begin position="30"/>
        <end position="103"/>
    </location>
</feature>
<gene>
    <name evidence="7" type="primary">LOC116066407</name>
</gene>
<dbReference type="AlphaFoldDB" id="A0A8C9ZVD3"/>
<evidence type="ECO:0000256" key="5">
    <source>
        <dbReference type="SAM" id="SignalP"/>
    </source>
</evidence>
<name>A0A8C9ZVD3_SANLU</name>
<feature type="domain" description="Chemokine interleukin-8-like" evidence="6">
    <location>
        <begin position="36"/>
        <end position="94"/>
    </location>
</feature>
<evidence type="ECO:0000256" key="2">
    <source>
        <dbReference type="ARBA" id="ARBA00022514"/>
    </source>
</evidence>
<dbReference type="PANTHER" id="PTHR12015:SF183">
    <property type="entry name" value="C-C MOTIF CHEMOKINE 3"/>
    <property type="match status" value="1"/>
</dbReference>
<accession>A0A8C9ZVD3</accession>
<protein>
    <recommendedName>
        <fullName evidence="6">Chemokine interleukin-8-like domain-containing protein</fullName>
    </recommendedName>
</protein>
<evidence type="ECO:0000256" key="1">
    <source>
        <dbReference type="ARBA" id="ARBA00004613"/>
    </source>
</evidence>
<sequence length="103" mass="11721">QKPIKMMMMKNPVILVTCALLFSSLAVLAHQGSFGPNECCFQFVSSRLRRDRVLSYEYTDKRCSMDGVFFTMKNGAQICADPSLQWVKNLMQAKEKLGINNHI</sequence>
<reference evidence="7" key="1">
    <citation type="submission" date="2025-08" db="UniProtKB">
        <authorList>
            <consortium name="Ensembl"/>
        </authorList>
    </citation>
    <scope>IDENTIFICATION</scope>
</reference>
<dbReference type="GO" id="GO:0005615">
    <property type="term" value="C:extracellular space"/>
    <property type="evidence" value="ECO:0007669"/>
    <property type="project" value="UniProtKB-KW"/>
</dbReference>
<feature type="signal peptide" evidence="5">
    <location>
        <begin position="1"/>
        <end position="29"/>
    </location>
</feature>
<keyword evidence="3" id="KW-0964">Secreted</keyword>
<dbReference type="GO" id="GO:0008009">
    <property type="term" value="F:chemokine activity"/>
    <property type="evidence" value="ECO:0007669"/>
    <property type="project" value="InterPro"/>
</dbReference>
<dbReference type="InterPro" id="IPR001811">
    <property type="entry name" value="Chemokine_IL8-like_dom"/>
</dbReference>
<keyword evidence="2" id="KW-0202">Cytokine</keyword>
<evidence type="ECO:0000259" key="6">
    <source>
        <dbReference type="SMART" id="SM00199"/>
    </source>
</evidence>
<dbReference type="Ensembl" id="ENSSLUT00000048007.1">
    <property type="protein sequence ID" value="ENSSLUP00000046572.1"/>
    <property type="gene ID" value="ENSSLUG00000020503.1"/>
</dbReference>
<dbReference type="InterPro" id="IPR036048">
    <property type="entry name" value="Interleukin_8-like_sf"/>
</dbReference>
<dbReference type="Proteomes" id="UP000694568">
    <property type="component" value="Unplaced"/>
</dbReference>
<dbReference type="GO" id="GO:0006955">
    <property type="term" value="P:immune response"/>
    <property type="evidence" value="ECO:0007669"/>
    <property type="project" value="InterPro"/>
</dbReference>
<dbReference type="Pfam" id="PF00048">
    <property type="entry name" value="IL8"/>
    <property type="match status" value="1"/>
</dbReference>